<gene>
    <name evidence="1" type="ORF">JCM17846_32660</name>
</gene>
<dbReference type="Proteomes" id="UP000324996">
    <property type="component" value="Unassembled WGS sequence"/>
</dbReference>
<organism evidence="1 2">
    <name type="scientific">Iodidimonas nitroreducens</name>
    <dbReference type="NCBI Taxonomy" id="1236968"/>
    <lineage>
        <taxon>Bacteria</taxon>
        <taxon>Pseudomonadati</taxon>
        <taxon>Pseudomonadota</taxon>
        <taxon>Alphaproteobacteria</taxon>
        <taxon>Iodidimonadales</taxon>
        <taxon>Iodidimonadaceae</taxon>
        <taxon>Iodidimonas</taxon>
    </lineage>
</organism>
<sequence length="117" mass="13467">MRKYITRLRGNPYRQFIKEQYSVRRCALFHAKLSERPIIPGDIKDREELVRAADNLNKLYIELAKRVTGFLFPSSVVAERALDDSVSSMLRGDFYLDASVNGSTETVKLNKIDVEKI</sequence>
<accession>A0A5A7NCX7</accession>
<dbReference type="EMBL" id="BKCN01000030">
    <property type="protein sequence ID" value="GER05584.1"/>
    <property type="molecule type" value="Genomic_DNA"/>
</dbReference>
<reference evidence="1 2" key="1">
    <citation type="submission" date="2019-09" db="EMBL/GenBank/DDBJ databases">
        <title>NBRP : Genome information of microbial organism related human and environment.</title>
        <authorList>
            <person name="Hattori M."/>
            <person name="Oshima K."/>
            <person name="Inaba H."/>
            <person name="Suda W."/>
            <person name="Sakamoto M."/>
            <person name="Iino T."/>
            <person name="Kitahara M."/>
            <person name="Oshida Y."/>
            <person name="Iida T."/>
            <person name="Kudo T."/>
            <person name="Itoh T."/>
            <person name="Ohkuma M."/>
        </authorList>
    </citation>
    <scope>NUCLEOTIDE SEQUENCE [LARGE SCALE GENOMIC DNA]</scope>
    <source>
        <strain evidence="1 2">Q-1</strain>
    </source>
</reference>
<keyword evidence="2" id="KW-1185">Reference proteome</keyword>
<dbReference type="AlphaFoldDB" id="A0A5A7NCX7"/>
<comment type="caution">
    <text evidence="1">The sequence shown here is derived from an EMBL/GenBank/DDBJ whole genome shotgun (WGS) entry which is preliminary data.</text>
</comment>
<evidence type="ECO:0000313" key="2">
    <source>
        <dbReference type="Proteomes" id="UP000324996"/>
    </source>
</evidence>
<protein>
    <submittedName>
        <fullName evidence="1">Uncharacterized protein</fullName>
    </submittedName>
</protein>
<name>A0A5A7NCX7_9PROT</name>
<evidence type="ECO:0000313" key="1">
    <source>
        <dbReference type="EMBL" id="GER05584.1"/>
    </source>
</evidence>
<proteinExistence type="predicted"/>